<sequence>MHLLHTSRLELQEFIGDDIPKYAILSHTWGDQEVLFRHVWEKDFPPGASMGSRKIRNACALAVKDGWEYIWVDTCCINKESSAELSEAINAMYQWYKASEVCYVYLSDVSPSGKGLKESRWFTRGWTLQELLAPRLVKFYNQHWQYVASKDLRDEIWRDKAYMRSVADFYTTTQARKVPTPPVGRAPTFLAELAEVTCIAIPYLTRVSTASVAQKMSWLAERQTKRGEDTAYCMLGIFDVNMPLLYGEGKTKAFIRLQSEILKTTYDDSIFAWNNPDLWSSGLLASSPHDFINCGNIKSSAFEMGEVARRPPSLTSLGLEMEIPVADAQGFPARRDDFYSLPLECHRNGDSPRDCFYLNIQLYGRKDLRYGLIVAARKNVGKGRPEHHTLQGERKRQVYFPQTPSPKSSSWQSLTIGAISWPSADYGAALSPPPPPAVNFKLGHALLRHDARISFYQDLSHLGKGRRRIEVPKSTNVTLLPREEEKPCGLLLTVPYGSGFTKNRHILLRWLLDDDGQRTSSIEVSHLGEHDPDDLKSYRGHRLSSNEIRVLFPGENVEVGRKRNMFPIRSDLRPDPAMTLHSDKLFQGGVLAYELDPSAMHTIWVSFLDHQDHGDTAEWTVELDMTED</sequence>
<dbReference type="PANTHER" id="PTHR10622:SF10">
    <property type="entry name" value="HET DOMAIN-CONTAINING PROTEIN"/>
    <property type="match status" value="1"/>
</dbReference>
<reference evidence="3" key="1">
    <citation type="journal article" date="2023" name="Genome Biol. Evol.">
        <title>First Whole Genome Sequence and Flow Cytometry Genome Size Data for the Lichen-Forming Fungus Ramalina farinacea (Ascomycota).</title>
        <authorList>
            <person name="Llewellyn T."/>
            <person name="Mian S."/>
            <person name="Hill R."/>
            <person name="Leitch I.J."/>
            <person name="Gaya E."/>
        </authorList>
    </citation>
    <scope>NUCLEOTIDE SEQUENCE</scope>
    <source>
        <strain evidence="3">LIQ254RAFAR</strain>
    </source>
</reference>
<feature type="domain" description="Heterokaryon incompatibility" evidence="1">
    <location>
        <begin position="22"/>
        <end position="111"/>
    </location>
</feature>
<protein>
    <recommendedName>
        <fullName evidence="5">Heterokaryon incompatibility domain-containing protein</fullName>
    </recommendedName>
</protein>
<accession>A0AA43QMD7</accession>
<feature type="domain" description="DUF8212" evidence="2">
    <location>
        <begin position="252"/>
        <end position="276"/>
    </location>
</feature>
<dbReference type="Pfam" id="PF26640">
    <property type="entry name" value="DUF8212"/>
    <property type="match status" value="1"/>
</dbReference>
<dbReference type="AlphaFoldDB" id="A0AA43QMD7"/>
<dbReference type="InterPro" id="IPR010730">
    <property type="entry name" value="HET"/>
</dbReference>
<dbReference type="EMBL" id="JAPUFD010000009">
    <property type="protein sequence ID" value="MDI1489141.1"/>
    <property type="molecule type" value="Genomic_DNA"/>
</dbReference>
<keyword evidence="4" id="KW-1185">Reference proteome</keyword>
<evidence type="ECO:0000259" key="1">
    <source>
        <dbReference type="Pfam" id="PF06985"/>
    </source>
</evidence>
<dbReference type="Proteomes" id="UP001161017">
    <property type="component" value="Unassembled WGS sequence"/>
</dbReference>
<evidence type="ECO:0000259" key="2">
    <source>
        <dbReference type="Pfam" id="PF26640"/>
    </source>
</evidence>
<organism evidence="3 4">
    <name type="scientific">Ramalina farinacea</name>
    <dbReference type="NCBI Taxonomy" id="258253"/>
    <lineage>
        <taxon>Eukaryota</taxon>
        <taxon>Fungi</taxon>
        <taxon>Dikarya</taxon>
        <taxon>Ascomycota</taxon>
        <taxon>Pezizomycotina</taxon>
        <taxon>Lecanoromycetes</taxon>
        <taxon>OSLEUM clade</taxon>
        <taxon>Lecanoromycetidae</taxon>
        <taxon>Lecanorales</taxon>
        <taxon>Lecanorineae</taxon>
        <taxon>Ramalinaceae</taxon>
        <taxon>Ramalina</taxon>
    </lineage>
</organism>
<proteinExistence type="predicted"/>
<gene>
    <name evidence="3" type="ORF">OHK93_008419</name>
</gene>
<name>A0AA43QMD7_9LECA</name>
<evidence type="ECO:0008006" key="5">
    <source>
        <dbReference type="Google" id="ProtNLM"/>
    </source>
</evidence>
<dbReference type="Pfam" id="PF06985">
    <property type="entry name" value="HET"/>
    <property type="match status" value="1"/>
</dbReference>
<evidence type="ECO:0000313" key="3">
    <source>
        <dbReference type="EMBL" id="MDI1489141.1"/>
    </source>
</evidence>
<comment type="caution">
    <text evidence="3">The sequence shown here is derived from an EMBL/GenBank/DDBJ whole genome shotgun (WGS) entry which is preliminary data.</text>
</comment>
<evidence type="ECO:0000313" key="4">
    <source>
        <dbReference type="Proteomes" id="UP001161017"/>
    </source>
</evidence>
<dbReference type="PANTHER" id="PTHR10622">
    <property type="entry name" value="HET DOMAIN-CONTAINING PROTEIN"/>
    <property type="match status" value="1"/>
</dbReference>
<dbReference type="InterPro" id="IPR058525">
    <property type="entry name" value="DUF8212"/>
</dbReference>